<dbReference type="Gene3D" id="2.40.30.170">
    <property type="match status" value="1"/>
</dbReference>
<feature type="domain" description="YknX-like beta-barrel" evidence="3">
    <location>
        <begin position="134"/>
        <end position="216"/>
    </location>
</feature>
<keyword evidence="5" id="KW-1185">Reference proteome</keyword>
<keyword evidence="2" id="KW-0175">Coiled coil</keyword>
<dbReference type="PANTHER" id="PTHR32347:SF14">
    <property type="entry name" value="EFFLUX SYSTEM COMPONENT YKNX-RELATED"/>
    <property type="match status" value="1"/>
</dbReference>
<sequence>MKKKKLIIGIIIGVVVLVGGGLVFANGQKTDILSVKTTPLAMGNLQNTISATGVVESNTLVNISDSSNDNIDRIYVSVGEWVGNGDWLCELYNKDTDTYTNIKAKGSGTITTINAKKDTPANGILFVIQNTDDLQIKGKVKEADVNSLKNNMTVMVKSDATGDKVFQGNLTMIAPTAISSDTKTESTTKNAEFAIEVDLTGDITGLKIGMNTRLNIVSAEKKDVFTVPFDVLVSDGNGAQSIYIAKENPDTPGSFSVESIPVTTGMETDSQIEISGDQLISGMPVIAQPQTVTPGTAVTLEEGLVV</sequence>
<evidence type="ECO:0000313" key="5">
    <source>
        <dbReference type="Proteomes" id="UP000036873"/>
    </source>
</evidence>
<dbReference type="InterPro" id="IPR050465">
    <property type="entry name" value="UPF0194_transport"/>
</dbReference>
<dbReference type="PANTHER" id="PTHR32347">
    <property type="entry name" value="EFFLUX SYSTEM COMPONENT YKNX-RELATED"/>
    <property type="match status" value="1"/>
</dbReference>
<organism evidence="4 5">
    <name type="scientific">Acetobacterium bakii</name>
    <dbReference type="NCBI Taxonomy" id="52689"/>
    <lineage>
        <taxon>Bacteria</taxon>
        <taxon>Bacillati</taxon>
        <taxon>Bacillota</taxon>
        <taxon>Clostridia</taxon>
        <taxon>Eubacteriales</taxon>
        <taxon>Eubacteriaceae</taxon>
        <taxon>Acetobacterium</taxon>
    </lineage>
</organism>
<proteinExistence type="predicted"/>
<protein>
    <recommendedName>
        <fullName evidence="3">YknX-like beta-barrel domain-containing protein</fullName>
    </recommendedName>
</protein>
<evidence type="ECO:0000313" key="4">
    <source>
        <dbReference type="EMBL" id="KNZ40504.1"/>
    </source>
</evidence>
<comment type="subcellular location">
    <subcellularLocation>
        <location evidence="1">Cell envelope</location>
    </subcellularLocation>
</comment>
<dbReference type="GO" id="GO:0030313">
    <property type="term" value="C:cell envelope"/>
    <property type="evidence" value="ECO:0007669"/>
    <property type="project" value="UniProtKB-SubCell"/>
</dbReference>
<dbReference type="AlphaFoldDB" id="A0A0L6TW61"/>
<evidence type="ECO:0000256" key="2">
    <source>
        <dbReference type="ARBA" id="ARBA00023054"/>
    </source>
</evidence>
<comment type="caution">
    <text evidence="4">The sequence shown here is derived from an EMBL/GenBank/DDBJ whole genome shotgun (WGS) entry which is preliminary data.</text>
</comment>
<accession>A0A0L6TW61</accession>
<dbReference type="SUPFAM" id="SSF51230">
    <property type="entry name" value="Single hybrid motif"/>
    <property type="match status" value="1"/>
</dbReference>
<reference evidence="5" key="1">
    <citation type="submission" date="2015-07" db="EMBL/GenBank/DDBJ databases">
        <title>Draft genome sequence of Acetobacterium bakii DSM 8293, a potential psychrophilic chemical producer through syngas fermentation.</title>
        <authorList>
            <person name="Song Y."/>
            <person name="Hwang S."/>
            <person name="Cho B.-K."/>
        </authorList>
    </citation>
    <scope>NUCLEOTIDE SEQUENCE [LARGE SCALE GENOMIC DNA]</scope>
    <source>
        <strain evidence="5">DSM 8239</strain>
    </source>
</reference>
<dbReference type="OrthoDB" id="1777386at2"/>
<dbReference type="Pfam" id="PF25990">
    <property type="entry name" value="Beta-barrel_YknX"/>
    <property type="match status" value="1"/>
</dbReference>
<dbReference type="STRING" id="52689.AKG39_17270"/>
<dbReference type="InterPro" id="IPR011053">
    <property type="entry name" value="Single_hybrid_motif"/>
</dbReference>
<dbReference type="Proteomes" id="UP000036873">
    <property type="component" value="Unassembled WGS sequence"/>
</dbReference>
<evidence type="ECO:0000259" key="3">
    <source>
        <dbReference type="Pfam" id="PF25990"/>
    </source>
</evidence>
<gene>
    <name evidence="4" type="ORF">AKG39_17270</name>
</gene>
<evidence type="ECO:0000256" key="1">
    <source>
        <dbReference type="ARBA" id="ARBA00004196"/>
    </source>
</evidence>
<dbReference type="EMBL" id="LGYO01000056">
    <property type="protein sequence ID" value="KNZ40504.1"/>
    <property type="molecule type" value="Genomic_DNA"/>
</dbReference>
<dbReference type="RefSeq" id="WP_050741644.1">
    <property type="nucleotide sequence ID" value="NZ_LGYO01000056.1"/>
</dbReference>
<dbReference type="InterPro" id="IPR058636">
    <property type="entry name" value="Beta-barrel_YknX"/>
</dbReference>
<name>A0A0L6TW61_9FIRM</name>